<evidence type="ECO:0000256" key="1">
    <source>
        <dbReference type="ARBA" id="ARBA00009601"/>
    </source>
</evidence>
<keyword evidence="14" id="KW-1185">Reference proteome</keyword>
<dbReference type="GO" id="GO:0052725">
    <property type="term" value="F:inositol-1,3,4-trisphosphate 6-kinase activity"/>
    <property type="evidence" value="ECO:0007669"/>
    <property type="project" value="InterPro"/>
</dbReference>
<dbReference type="GO" id="GO:0000287">
    <property type="term" value="F:magnesium ion binding"/>
    <property type="evidence" value="ECO:0007669"/>
    <property type="project" value="InterPro"/>
</dbReference>
<gene>
    <name evidence="13" type="ORF">TRFO_19926</name>
</gene>
<evidence type="ECO:0000256" key="2">
    <source>
        <dbReference type="ARBA" id="ARBA00022679"/>
    </source>
</evidence>
<feature type="binding site" evidence="10">
    <location>
        <position position="300"/>
    </location>
    <ligand>
        <name>Mg(2+)</name>
        <dbReference type="ChEBI" id="CHEBI:18420"/>
        <label>2</label>
    </ligand>
</feature>
<dbReference type="GO" id="GO:0032957">
    <property type="term" value="P:inositol trisphosphate metabolic process"/>
    <property type="evidence" value="ECO:0007669"/>
    <property type="project" value="InterPro"/>
</dbReference>
<accession>A0A1J4KLN4</accession>
<comment type="cofactor">
    <cofactor evidence="8 10">
        <name>Mg(2+)</name>
        <dbReference type="ChEBI" id="CHEBI:18420"/>
    </cofactor>
    <text evidence="8 10">Binds 2 magnesium ions per subunit.</text>
</comment>
<evidence type="ECO:0000313" key="13">
    <source>
        <dbReference type="EMBL" id="OHT10708.1"/>
    </source>
</evidence>
<evidence type="ECO:0000256" key="6">
    <source>
        <dbReference type="ARBA" id="ARBA00022840"/>
    </source>
</evidence>
<dbReference type="SUPFAM" id="SSF56059">
    <property type="entry name" value="Glutathione synthetase ATP-binding domain-like"/>
    <property type="match status" value="1"/>
</dbReference>
<keyword evidence="6 8" id="KW-0067">ATP-binding</keyword>
<dbReference type="Gene3D" id="3.30.470.20">
    <property type="entry name" value="ATP-grasp fold, B domain"/>
    <property type="match status" value="1"/>
</dbReference>
<dbReference type="PIRSF" id="PIRSF038186">
    <property type="entry name" value="ITPK"/>
    <property type="match status" value="1"/>
</dbReference>
<feature type="binding site" evidence="10">
    <location>
        <position position="298"/>
    </location>
    <ligand>
        <name>Mg(2+)</name>
        <dbReference type="ChEBI" id="CHEBI:18420"/>
        <label>2</label>
    </ligand>
</feature>
<sequence>MNIYSFKNFAFYHIFRVLKMTRIRIGYCGPPEKWDRMKWNDFINYAKDKNVDLVWIDLDKPIEEQGEFRLIIQKMTYIMQGHDMTVNPQLHRLYNYSKTHPEVRFIDDFDAVAVTMDREELNAALESISWPDSCKVNVPQAKLLLNSDAHSINDAIKNLHFPLLAKPKGAASSTAAHLMKLATKPEQLVGVPTPTMLQEYINHDGVVYKIYALGDIIEVGARPSSRNIEDGECVDIDFDSQKMTEKNGFWTEQRDLSNVEIPLDDFKTMSAILRKAMKMELIGFDILIDSQKRYWIVDLNYFPGYKNIQNLWEKFLNFFMKEIGEPTQ</sequence>
<dbReference type="EC" id="2.7.1.134" evidence="8"/>
<proteinExistence type="inferred from homology"/>
<keyword evidence="5 8" id="KW-0418">Kinase</keyword>
<organism evidence="13 14">
    <name type="scientific">Tritrichomonas foetus</name>
    <dbReference type="NCBI Taxonomy" id="1144522"/>
    <lineage>
        <taxon>Eukaryota</taxon>
        <taxon>Metamonada</taxon>
        <taxon>Parabasalia</taxon>
        <taxon>Tritrichomonadida</taxon>
        <taxon>Tritrichomonadidae</taxon>
        <taxon>Tritrichomonas</taxon>
    </lineage>
</organism>
<feature type="binding site" evidence="9">
    <location>
        <position position="304"/>
    </location>
    <ligand>
        <name>1D-myo-inositol 1,3,4-trisphosphate</name>
        <dbReference type="ChEBI" id="CHEBI:58414"/>
    </ligand>
</feature>
<dbReference type="Pfam" id="PF17927">
    <property type="entry name" value="Ins134_P3_kin_N"/>
    <property type="match status" value="1"/>
</dbReference>
<feature type="binding site" evidence="9">
    <location>
        <position position="33"/>
    </location>
    <ligand>
        <name>1D-myo-inositol 1,3,4-trisphosphate</name>
        <dbReference type="ChEBI" id="CHEBI:58414"/>
    </ligand>
</feature>
<dbReference type="InterPro" id="IPR041429">
    <property type="entry name" value="ITPK1_N"/>
</dbReference>
<comment type="catalytic activity">
    <reaction evidence="8">
        <text>1D-myo-inositol 3,4,5,6-tetrakisphosphate + ATP = 1D-myo-inositol 1,3,4,5,6-pentakisphosphate + ADP + H(+)</text>
        <dbReference type="Rhea" id="RHEA:12452"/>
        <dbReference type="ChEBI" id="CHEBI:15378"/>
        <dbReference type="ChEBI" id="CHEBI:30616"/>
        <dbReference type="ChEBI" id="CHEBI:57539"/>
        <dbReference type="ChEBI" id="CHEBI:57733"/>
        <dbReference type="ChEBI" id="CHEBI:456216"/>
        <dbReference type="EC" id="2.7.1.134"/>
    </reaction>
</comment>
<dbReference type="GO" id="GO:0005737">
    <property type="term" value="C:cytoplasm"/>
    <property type="evidence" value="ECO:0007669"/>
    <property type="project" value="TreeGrafter"/>
</dbReference>
<dbReference type="InterPro" id="IPR008656">
    <property type="entry name" value="Inositol_tetrakis-P_1-kinase"/>
</dbReference>
<feature type="binding site" evidence="9">
    <location>
        <begin position="198"/>
        <end position="209"/>
    </location>
    <ligand>
        <name>ATP</name>
        <dbReference type="ChEBI" id="CHEBI:30616"/>
    </ligand>
</feature>
<dbReference type="Gene3D" id="3.40.50.11370">
    <property type="match status" value="1"/>
</dbReference>
<evidence type="ECO:0000256" key="9">
    <source>
        <dbReference type="PIRSR" id="PIRSR038186-1"/>
    </source>
</evidence>
<dbReference type="RefSeq" id="XP_068363844.1">
    <property type="nucleotide sequence ID" value="XM_068501097.1"/>
</dbReference>
<dbReference type="GO" id="GO:0052726">
    <property type="term" value="F:inositol-1,3,4-trisphosphate 5-kinase activity"/>
    <property type="evidence" value="ECO:0007669"/>
    <property type="project" value="InterPro"/>
</dbReference>
<feature type="binding site" evidence="9">
    <location>
        <position position="74"/>
    </location>
    <ligand>
        <name>1D-myo-inositol 1,3,4-trisphosphate</name>
        <dbReference type="ChEBI" id="CHEBI:58414"/>
    </ligand>
</feature>
<evidence type="ECO:0000256" key="10">
    <source>
        <dbReference type="PIRSR" id="PIRSR038186-2"/>
    </source>
</evidence>
<evidence type="ECO:0000256" key="8">
    <source>
        <dbReference type="PIRNR" id="PIRNR038186"/>
    </source>
</evidence>
<protein>
    <recommendedName>
        <fullName evidence="8">Inositol-tetrakisphosphate 1-kinase</fullName>
        <ecNumber evidence="8">2.7.1.134</ecNumber>
    </recommendedName>
</protein>
<dbReference type="PANTHER" id="PTHR14217">
    <property type="entry name" value="INOSITOL-TETRAKISPHOSPHATE 1-KINASE"/>
    <property type="match status" value="1"/>
</dbReference>
<dbReference type="GO" id="GO:0005524">
    <property type="term" value="F:ATP binding"/>
    <property type="evidence" value="ECO:0007669"/>
    <property type="project" value="UniProtKB-KW"/>
</dbReference>
<dbReference type="VEuPathDB" id="TrichDB:TRFO_19926"/>
<dbReference type="EMBL" id="MLAK01000604">
    <property type="protein sequence ID" value="OHT10708.1"/>
    <property type="molecule type" value="Genomic_DNA"/>
</dbReference>
<dbReference type="OrthoDB" id="25308at2759"/>
<feature type="binding site" evidence="9">
    <location>
        <position position="300"/>
    </location>
    <ligand>
        <name>1D-myo-inositol 1,3,4-trisphosphate</name>
        <dbReference type="ChEBI" id="CHEBI:58414"/>
    </ligand>
</feature>
<comment type="function">
    <text evidence="8">Kinase that can phosphorylate various inositol polyphosphate such as Ins(3,4,5,6)P4 or Ins(1,3,4)P3.</text>
</comment>
<feature type="binding site" evidence="9">
    <location>
        <position position="177"/>
    </location>
    <ligand>
        <name>1D-myo-inositol 1,3,4-trisphosphate</name>
        <dbReference type="ChEBI" id="CHEBI:58414"/>
    </ligand>
</feature>
<dbReference type="Gene3D" id="3.30.1490.220">
    <property type="match status" value="1"/>
</dbReference>
<evidence type="ECO:0000256" key="7">
    <source>
        <dbReference type="ARBA" id="ARBA00022842"/>
    </source>
</evidence>
<dbReference type="GO" id="GO:0047325">
    <property type="term" value="F:inositol-3,4,5,6-tetrakisphosphate 1-kinase activity"/>
    <property type="evidence" value="ECO:0007669"/>
    <property type="project" value="UniProtKB-EC"/>
</dbReference>
<evidence type="ECO:0000256" key="4">
    <source>
        <dbReference type="ARBA" id="ARBA00022741"/>
    </source>
</evidence>
<comment type="caution">
    <text evidence="13">The sequence shown here is derived from an EMBL/GenBank/DDBJ whole genome shotgun (WGS) entry which is preliminary data.</text>
</comment>
<comment type="subunit">
    <text evidence="8">Monomer.</text>
</comment>
<dbReference type="PANTHER" id="PTHR14217:SF1">
    <property type="entry name" value="INOSITOL-TETRAKISPHOSPHATE 1-KINASE"/>
    <property type="match status" value="1"/>
</dbReference>
<evidence type="ECO:0000256" key="5">
    <source>
        <dbReference type="ARBA" id="ARBA00022777"/>
    </source>
</evidence>
<evidence type="ECO:0000259" key="11">
    <source>
        <dbReference type="Pfam" id="PF05770"/>
    </source>
</evidence>
<evidence type="ECO:0000313" key="14">
    <source>
        <dbReference type="Proteomes" id="UP000179807"/>
    </source>
</evidence>
<keyword evidence="3 8" id="KW-0479">Metal-binding</keyword>
<feature type="domain" description="Inositol 1,3,4-trisphosphate 5/6-kinase ATP-grasp" evidence="11">
    <location>
        <begin position="135"/>
        <end position="320"/>
    </location>
</feature>
<feature type="domain" description="Inositol-tetrakisphosphate 1-kinase N-terminal" evidence="12">
    <location>
        <begin position="25"/>
        <end position="112"/>
    </location>
</feature>
<keyword evidence="2 8" id="KW-0808">Transferase</keyword>
<dbReference type="GeneID" id="94835801"/>
<keyword evidence="4 8" id="KW-0547">Nucleotide-binding</keyword>
<dbReference type="Pfam" id="PF05770">
    <property type="entry name" value="Ins134_P3_kin"/>
    <property type="match status" value="1"/>
</dbReference>
<feature type="binding site" evidence="9">
    <location>
        <position position="209"/>
    </location>
    <ligand>
        <name>1D-myo-inositol 1,3,4-trisphosphate</name>
        <dbReference type="ChEBI" id="CHEBI:58414"/>
    </ligand>
</feature>
<name>A0A1J4KLN4_9EUKA</name>
<comment type="similarity">
    <text evidence="1 8">Belongs to the ITPK1 family.</text>
</comment>
<evidence type="ECO:0000256" key="3">
    <source>
        <dbReference type="ARBA" id="ARBA00022723"/>
    </source>
</evidence>
<keyword evidence="7 8" id="KW-0460">Magnesium</keyword>
<feature type="binding site" evidence="10">
    <location>
        <position position="298"/>
    </location>
    <ligand>
        <name>Mg(2+)</name>
        <dbReference type="ChEBI" id="CHEBI:18420"/>
        <label>1</label>
    </ligand>
</feature>
<reference evidence="13" key="1">
    <citation type="submission" date="2016-10" db="EMBL/GenBank/DDBJ databases">
        <authorList>
            <person name="Benchimol M."/>
            <person name="Almeida L.G."/>
            <person name="Vasconcelos A.T."/>
            <person name="Perreira-Neves A."/>
            <person name="Rosa I.A."/>
            <person name="Tasca T."/>
            <person name="Bogo M.R."/>
            <person name="de Souza W."/>
        </authorList>
    </citation>
    <scope>NUCLEOTIDE SEQUENCE [LARGE SCALE GENOMIC DNA]</scope>
    <source>
        <strain evidence="13">K</strain>
    </source>
</reference>
<feature type="binding site" evidence="9">
    <location>
        <position position="224"/>
    </location>
    <ligand>
        <name>ATP</name>
        <dbReference type="ChEBI" id="CHEBI:30616"/>
    </ligand>
</feature>
<evidence type="ECO:0000259" key="12">
    <source>
        <dbReference type="Pfam" id="PF17927"/>
    </source>
</evidence>
<dbReference type="AlphaFoldDB" id="A0A1J4KLN4"/>
<feature type="binding site" evidence="9">
    <location>
        <position position="118"/>
    </location>
    <ligand>
        <name>ATP</name>
        <dbReference type="ChEBI" id="CHEBI:30616"/>
    </ligand>
</feature>
<feature type="binding site" evidence="10">
    <location>
        <position position="285"/>
    </location>
    <ligand>
        <name>Mg(2+)</name>
        <dbReference type="ChEBI" id="CHEBI:18420"/>
        <label>1</label>
    </ligand>
</feature>
<feature type="binding site" evidence="9">
    <location>
        <position position="166"/>
    </location>
    <ligand>
        <name>ATP</name>
        <dbReference type="ChEBI" id="CHEBI:30616"/>
    </ligand>
</feature>
<dbReference type="InterPro" id="IPR040464">
    <property type="entry name" value="InsP(3)kin_ATP-grasp"/>
</dbReference>
<dbReference type="Proteomes" id="UP000179807">
    <property type="component" value="Unassembled WGS sequence"/>
</dbReference>